<reference evidence="1" key="1">
    <citation type="submission" date="2021-03" db="EMBL/GenBank/DDBJ databases">
        <authorList>
            <person name="Tagirdzhanova G."/>
        </authorList>
    </citation>
    <scope>NUCLEOTIDE SEQUENCE</scope>
</reference>
<organism evidence="1 2">
    <name type="scientific">Heterodermia speciosa</name>
    <dbReference type="NCBI Taxonomy" id="116794"/>
    <lineage>
        <taxon>Eukaryota</taxon>
        <taxon>Fungi</taxon>
        <taxon>Dikarya</taxon>
        <taxon>Ascomycota</taxon>
        <taxon>Pezizomycotina</taxon>
        <taxon>Lecanoromycetes</taxon>
        <taxon>OSLEUM clade</taxon>
        <taxon>Lecanoromycetidae</taxon>
        <taxon>Caliciales</taxon>
        <taxon>Physciaceae</taxon>
        <taxon>Heterodermia</taxon>
    </lineage>
</organism>
<name>A0A8H3IER4_9LECA</name>
<gene>
    <name evidence="1" type="ORF">HETSPECPRED_005810</name>
</gene>
<keyword evidence="2" id="KW-1185">Reference proteome</keyword>
<protein>
    <submittedName>
        <fullName evidence="1">Uncharacterized protein</fullName>
    </submittedName>
</protein>
<sequence length="269" mass="29753">MTLSRSQSVVREYYAPPAATITRSMSAAAGEWIPAPPPETVGHPEMEHVHTFNLRQTSRNIQTLIPTQKSSNLPSYTASSTEEPEYMTLPTYNVKSNTSAGFMNRKPDMSVTRVDEGKDRRVADARFDRLTSRTNITYPEGGQSQELELESGMTQRYTLKVNDTICHWQPGPTRRIFELMTEDELLLASFTYAQEPNYTGHAPPTKEGEVGILHVSERLEKMVGDQAGLEQVLCSAVVLVERKKRRAANMGSGGGFGSSALTGSTLSYT</sequence>
<dbReference type="AlphaFoldDB" id="A0A8H3IER4"/>
<accession>A0A8H3IER4</accession>
<dbReference type="EMBL" id="CAJPDS010000038">
    <property type="protein sequence ID" value="CAF9925342.1"/>
    <property type="molecule type" value="Genomic_DNA"/>
</dbReference>
<dbReference type="Proteomes" id="UP000664521">
    <property type="component" value="Unassembled WGS sequence"/>
</dbReference>
<evidence type="ECO:0000313" key="2">
    <source>
        <dbReference type="Proteomes" id="UP000664521"/>
    </source>
</evidence>
<dbReference type="OrthoDB" id="5289084at2759"/>
<proteinExistence type="predicted"/>
<evidence type="ECO:0000313" key="1">
    <source>
        <dbReference type="EMBL" id="CAF9925342.1"/>
    </source>
</evidence>
<comment type="caution">
    <text evidence="1">The sequence shown here is derived from an EMBL/GenBank/DDBJ whole genome shotgun (WGS) entry which is preliminary data.</text>
</comment>